<accession>A0A2B7YLL8</accession>
<gene>
    <name evidence="1" type="ORF">RN96_00530</name>
</gene>
<sequence length="73" mass="8626">MKTYIYVGKKLDLPEFLFVRGTVYFGEEIEKLIEKYPLLGRLLISVEDYPKINKDYQYFDSIVDELVGGRNEL</sequence>
<comment type="caution">
    <text evidence="1">The sequence shown here is derived from an EMBL/GenBank/DDBJ whole genome shotgun (WGS) entry which is preliminary data.</text>
</comment>
<dbReference type="Proteomes" id="UP000222862">
    <property type="component" value="Unassembled WGS sequence"/>
</dbReference>
<evidence type="ECO:0000313" key="1">
    <source>
        <dbReference type="EMBL" id="PGH21752.1"/>
    </source>
</evidence>
<dbReference type="AlphaFoldDB" id="A0A2B7YLL8"/>
<evidence type="ECO:0000313" key="2">
    <source>
        <dbReference type="Proteomes" id="UP000222862"/>
    </source>
</evidence>
<dbReference type="EMBL" id="NJGI01000001">
    <property type="protein sequence ID" value="PGH21752.1"/>
    <property type="molecule type" value="Genomic_DNA"/>
</dbReference>
<reference evidence="1 2" key="1">
    <citation type="submission" date="2017-06" db="EMBL/GenBank/DDBJ databases">
        <title>Genome sequencing of Fusobacterium nucleatum subsp. polymorphum KCOM 1232 (=ChDC F37).</title>
        <authorList>
            <person name="Kook J.-K."/>
            <person name="Park S.-N."/>
            <person name="Lim Y.K."/>
            <person name="Roh H."/>
        </authorList>
    </citation>
    <scope>NUCLEOTIDE SEQUENCE [LARGE SCALE GENOMIC DNA]</scope>
    <source>
        <strain evidence="2">KCOM 1232 ( ChDC F37)</strain>
    </source>
</reference>
<protein>
    <submittedName>
        <fullName evidence="1">Uncharacterized protein</fullName>
    </submittedName>
</protein>
<name>A0A2B7YLL8_FUSNP</name>
<organism evidence="1 2">
    <name type="scientific">Fusobacterium nucleatum subsp. polymorphum</name>
    <name type="common">Fusobacterium polymorphum</name>
    <dbReference type="NCBI Taxonomy" id="76857"/>
    <lineage>
        <taxon>Bacteria</taxon>
        <taxon>Fusobacteriati</taxon>
        <taxon>Fusobacteriota</taxon>
        <taxon>Fusobacteriia</taxon>
        <taxon>Fusobacteriales</taxon>
        <taxon>Fusobacteriaceae</taxon>
        <taxon>Fusobacterium</taxon>
    </lineage>
</organism>
<proteinExistence type="predicted"/>
<dbReference type="RefSeq" id="WP_098701918.1">
    <property type="nucleotide sequence ID" value="NZ_NJGI01000001.1"/>
</dbReference>